<evidence type="ECO:0000256" key="1">
    <source>
        <dbReference type="SAM" id="MobiDB-lite"/>
    </source>
</evidence>
<dbReference type="GO" id="GO:0006629">
    <property type="term" value="P:lipid metabolic process"/>
    <property type="evidence" value="ECO:0007669"/>
    <property type="project" value="InterPro"/>
</dbReference>
<dbReference type="InterPro" id="IPR002921">
    <property type="entry name" value="Fungal_lipase-type"/>
</dbReference>
<proteinExistence type="predicted"/>
<dbReference type="OrthoDB" id="185317at2759"/>
<dbReference type="eggNOG" id="KOG4569">
    <property type="taxonomic scope" value="Eukaryota"/>
</dbReference>
<protein>
    <submittedName>
        <fullName evidence="3">Lipase domain protein, partial</fullName>
    </submittedName>
</protein>
<name>D8LR60_ECTSI</name>
<evidence type="ECO:0000259" key="2">
    <source>
        <dbReference type="Pfam" id="PF01764"/>
    </source>
</evidence>
<dbReference type="Pfam" id="PF01764">
    <property type="entry name" value="Lipase_3"/>
    <property type="match status" value="1"/>
</dbReference>
<dbReference type="PANTHER" id="PTHR47759:SF2">
    <property type="entry name" value="TRIGLYCERIDE LIPASE"/>
    <property type="match status" value="1"/>
</dbReference>
<dbReference type="Gene3D" id="3.40.50.1820">
    <property type="entry name" value="alpha/beta hydrolase"/>
    <property type="match status" value="1"/>
</dbReference>
<feature type="compositionally biased region" description="Basic and acidic residues" evidence="1">
    <location>
        <begin position="175"/>
        <end position="184"/>
    </location>
</feature>
<feature type="region of interest" description="Disordered" evidence="1">
    <location>
        <begin position="174"/>
        <end position="197"/>
    </location>
</feature>
<reference evidence="3 4" key="1">
    <citation type="journal article" date="2010" name="Nature">
        <title>The Ectocarpus genome and the independent evolution of multicellularity in brown algae.</title>
        <authorList>
            <person name="Cock J.M."/>
            <person name="Sterck L."/>
            <person name="Rouze P."/>
            <person name="Scornet D."/>
            <person name="Allen A.E."/>
            <person name="Amoutzias G."/>
            <person name="Anthouard V."/>
            <person name="Artiguenave F."/>
            <person name="Aury J.M."/>
            <person name="Badger J.H."/>
            <person name="Beszteri B."/>
            <person name="Billiau K."/>
            <person name="Bonnet E."/>
            <person name="Bothwell J.H."/>
            <person name="Bowler C."/>
            <person name="Boyen C."/>
            <person name="Brownlee C."/>
            <person name="Carrano C.J."/>
            <person name="Charrier B."/>
            <person name="Cho G.Y."/>
            <person name="Coelho S.M."/>
            <person name="Collen J."/>
            <person name="Corre E."/>
            <person name="Da Silva C."/>
            <person name="Delage L."/>
            <person name="Delaroque N."/>
            <person name="Dittami S.M."/>
            <person name="Doulbeau S."/>
            <person name="Elias M."/>
            <person name="Farnham G."/>
            <person name="Gachon C.M."/>
            <person name="Gschloessl B."/>
            <person name="Heesch S."/>
            <person name="Jabbari K."/>
            <person name="Jubin C."/>
            <person name="Kawai H."/>
            <person name="Kimura K."/>
            <person name="Kloareg B."/>
            <person name="Kupper F.C."/>
            <person name="Lang D."/>
            <person name="Le Bail A."/>
            <person name="Leblanc C."/>
            <person name="Lerouge P."/>
            <person name="Lohr M."/>
            <person name="Lopez P.J."/>
            <person name="Martens C."/>
            <person name="Maumus F."/>
            <person name="Michel G."/>
            <person name="Miranda-Saavedra D."/>
            <person name="Morales J."/>
            <person name="Moreau H."/>
            <person name="Motomura T."/>
            <person name="Nagasato C."/>
            <person name="Napoli C.A."/>
            <person name="Nelson D.R."/>
            <person name="Nyvall-Collen P."/>
            <person name="Peters A.F."/>
            <person name="Pommier C."/>
            <person name="Potin P."/>
            <person name="Poulain J."/>
            <person name="Quesneville H."/>
            <person name="Read B."/>
            <person name="Rensing S.A."/>
            <person name="Ritter A."/>
            <person name="Rousvoal S."/>
            <person name="Samanta M."/>
            <person name="Samson G."/>
            <person name="Schroeder D.C."/>
            <person name="Segurens B."/>
            <person name="Strittmatter M."/>
            <person name="Tonon T."/>
            <person name="Tregear J.W."/>
            <person name="Valentin K."/>
            <person name="von Dassow P."/>
            <person name="Yamagishi T."/>
            <person name="Van de Peer Y."/>
            <person name="Wincker P."/>
        </authorList>
    </citation>
    <scope>NUCLEOTIDE SEQUENCE [LARGE SCALE GENOMIC DNA]</scope>
    <source>
        <strain evidence="4">Ec32 / CCAP1310/4</strain>
    </source>
</reference>
<dbReference type="InParanoid" id="D8LR60"/>
<dbReference type="SUPFAM" id="SSF53474">
    <property type="entry name" value="alpha/beta-Hydrolases"/>
    <property type="match status" value="1"/>
</dbReference>
<sequence length="197" mass="22186">MEGKPEDWHVYITGHSLGGALATLATLDHRRRYPEAKVTMYNFGSPRVGNKAFAELYDSFVGDSFRVVNNLDVVARMPRATMGGISLDYQHSGRTVMVAEDPEEPPWIQGESGGECPLEETDPVMLLTQGNTDFFSAEIDFMKALFSGKGIDHHMEHNWKISPRWTVFTTPTTSRRRDYGHRSFSDPSDNEFIPLGK</sequence>
<dbReference type="Proteomes" id="UP000002630">
    <property type="component" value="Linkage Group LG16"/>
</dbReference>
<feature type="domain" description="Fungal lipase-type" evidence="2">
    <location>
        <begin position="6"/>
        <end position="80"/>
    </location>
</feature>
<accession>D8LR60</accession>
<evidence type="ECO:0000313" key="3">
    <source>
        <dbReference type="EMBL" id="CBN77733.1"/>
    </source>
</evidence>
<keyword evidence="4" id="KW-1185">Reference proteome</keyword>
<gene>
    <name evidence="3" type="ORF">Esi_0062_0099</name>
</gene>
<dbReference type="InterPro" id="IPR029058">
    <property type="entry name" value="AB_hydrolase_fold"/>
</dbReference>
<dbReference type="EMBL" id="FN649741">
    <property type="protein sequence ID" value="CBN77733.1"/>
    <property type="molecule type" value="Genomic_DNA"/>
</dbReference>
<organism evidence="3 4">
    <name type="scientific">Ectocarpus siliculosus</name>
    <name type="common">Brown alga</name>
    <name type="synonym">Conferva siliculosa</name>
    <dbReference type="NCBI Taxonomy" id="2880"/>
    <lineage>
        <taxon>Eukaryota</taxon>
        <taxon>Sar</taxon>
        <taxon>Stramenopiles</taxon>
        <taxon>Ochrophyta</taxon>
        <taxon>PX clade</taxon>
        <taxon>Phaeophyceae</taxon>
        <taxon>Ectocarpales</taxon>
        <taxon>Ectocarpaceae</taxon>
        <taxon>Ectocarpus</taxon>
    </lineage>
</organism>
<dbReference type="AlphaFoldDB" id="D8LR60"/>
<dbReference type="EMBL" id="FN648841">
    <property type="protein sequence ID" value="CBN77733.1"/>
    <property type="molecule type" value="Genomic_DNA"/>
</dbReference>
<evidence type="ECO:0000313" key="4">
    <source>
        <dbReference type="Proteomes" id="UP000002630"/>
    </source>
</evidence>
<dbReference type="STRING" id="2880.D8LR60"/>
<dbReference type="PANTHER" id="PTHR47759">
    <property type="entry name" value="OS04G0509100 PROTEIN"/>
    <property type="match status" value="1"/>
</dbReference>
<dbReference type="CDD" id="cd00519">
    <property type="entry name" value="Lipase_3"/>
    <property type="match status" value="1"/>
</dbReference>